<accession>A0A2R5G2Y6</accession>
<keyword evidence="5" id="KW-0472">Membrane</keyword>
<dbReference type="InterPro" id="IPR015943">
    <property type="entry name" value="WD40/YVTN_repeat-like_dom_sf"/>
</dbReference>
<comment type="caution">
    <text evidence="7">The sequence shown here is derived from an EMBL/GenBank/DDBJ whole genome shotgun (WGS) entry which is preliminary data.</text>
</comment>
<dbReference type="InParanoid" id="A0A2R5G2Y6"/>
<dbReference type="FunFam" id="3.90.70.10:FF:000332">
    <property type="entry name" value="Cathepsin L1"/>
    <property type="match status" value="1"/>
</dbReference>
<dbReference type="InterPro" id="IPR011047">
    <property type="entry name" value="Quinoprotein_ADH-like_sf"/>
</dbReference>
<dbReference type="OrthoDB" id="190265at2759"/>
<dbReference type="InterPro" id="IPR025660">
    <property type="entry name" value="Pept_his_AS"/>
</dbReference>
<dbReference type="EMBL" id="BEYU01000012">
    <property type="protein sequence ID" value="GBG25370.1"/>
    <property type="molecule type" value="Genomic_DNA"/>
</dbReference>
<dbReference type="PROSITE" id="PS00639">
    <property type="entry name" value="THIOL_PROTEASE_HIS"/>
    <property type="match status" value="1"/>
</dbReference>
<dbReference type="InterPro" id="IPR006162">
    <property type="entry name" value="Ppantetheine_attach_site"/>
</dbReference>
<evidence type="ECO:0000256" key="2">
    <source>
        <dbReference type="ARBA" id="ARBA00022553"/>
    </source>
</evidence>
<dbReference type="InterPro" id="IPR018391">
    <property type="entry name" value="PQQ_b-propeller_rpt"/>
</dbReference>
<sequence>MSWFYADQHPARRRALLESVERDAPRRDQLNKTAWNAWKETHRVDFVDPNVDDARHRLFHAHQSWVRTRNAQLEQQGASYRVNINILSALTRAELDSLTGGLAPLPSDASKKLQRVGRFLADTSTQPPDSMDWRKYGAVTNVKTQGACGACWAFAATGALEGLMYIRERKLISLSEEQLVDCDEEAFQKGCGGGNHYYSLLYMAQHAIASGVDYPYSFQGKSSCQLGSEISGVVNGFDRTPFADGGGVAFIAQDEESLKAAVAAQPVAVAVHAYSDDFKHYASGVLDSVQCTDTVDHAMLLIGYGATEDGKDYWLLKQQWGEGWGDGGYIRIARGTGASLGMCGILSQANIPLGVSCARETCEPFINASFCVDDERGCLEGSAVVVADSDAPWYVPSGTFYLIPEASNDRFTNLRGLFITAFVLGGIILAILLLLKFHPQRSRANSKNLRQNQQHPQEQQQQLQQQVQDHPKPDLDQIDRELGEQVDQDSAEAEREAAAGTVEAVAAEGNRSKDQAQPLKESPVSRAWAHLTAASFSGWSWAQLRKSSSPTSATDDKTRDEDPEEAIGFAELQQWTKDIAVQLYSRHGVRPGDHVLIAIADSAPGAQIAAVIACLRIGAIFVCCDDPQGAGVADRLAPALRQTRPRAALLVADTDESPSLRTLADLGLFRATLLNAEGSLNATEAIMSIAEPDPIESDDFPEVAYVLFTSGSTSEGRGKGVQGTALGLLNRIEWQHETLPFAETGPRCLRRTPIVFVDALAEMLAPLLAGIPLVAVMAQRSPDFVDMAARAKASKVTRMHWIPAQFALIMEHVAPWEELAVVSVSGAPISLKLVETFQRWKRAVPDLRLISLYGSTETAADASWIDVTELDCSALRAQWKLPSKEILPIGHPIRGANLEIIDQEGQPISANFTVGQLVVEGDPVAKGYVDLPSATLSAFPAPRRFLTGDLCARDDKGALYWLGRLDLQRKLRGVRIQLDQVEADLRVAWGLADSHNLLSEVIDDRLVVFVSAEGVPSAQEGQTLIALAKDKLVDDKHLPHEVLVRKEADFPRTPSGKLDRSALFREIRAHAESSIVPSQARSQARTLKQVVSQVLRVPESDSLLESSFVELGGDSLLALHLVWALPFVENDRGGLVYVATYNAGDIEGEGPKHEKPAGCLVEIEAQSGAVMRSLDYTAHIKSSPVVTHERIWLGTYDEKLLCVSRSSFDVIGSFELGGNVPGSPCLVRDCVLVASLGGQVCCFREATQEKIWTAEVAGPVFGGVSVDGVSSSRCFVATAEGSVHCLDVPSGKELWQAWLCGGPVFPAPRAQNGILYVSCHDRHMRALRADDGTLVWEALLDAAIATQATLTGGDLLVVASVSGRVWALSMSAGTALASVDLPAETFSSPVALSQPGMVVLGARDDLVRAIQFDAGSERTVG</sequence>
<protein>
    <submittedName>
        <fullName evidence="7">Cysteine proteinase</fullName>
    </submittedName>
</protein>
<dbReference type="GO" id="GO:0008234">
    <property type="term" value="F:cysteine-type peptidase activity"/>
    <property type="evidence" value="ECO:0007669"/>
    <property type="project" value="InterPro"/>
</dbReference>
<keyword evidence="8" id="KW-1185">Reference proteome</keyword>
<feature type="region of interest" description="Disordered" evidence="4">
    <location>
        <begin position="543"/>
        <end position="562"/>
    </location>
</feature>
<feature type="compositionally biased region" description="Polar residues" evidence="4">
    <location>
        <begin position="543"/>
        <end position="553"/>
    </location>
</feature>
<feature type="transmembrane region" description="Helical" evidence="5">
    <location>
        <begin position="416"/>
        <end position="435"/>
    </location>
</feature>
<keyword evidence="3" id="KW-1015">Disulfide bond</keyword>
<dbReference type="Pfam" id="PF00501">
    <property type="entry name" value="AMP-binding"/>
    <property type="match status" value="1"/>
</dbReference>
<feature type="transmembrane region" description="Helical" evidence="5">
    <location>
        <begin position="755"/>
        <end position="778"/>
    </location>
</feature>
<feature type="compositionally biased region" description="Low complexity" evidence="4">
    <location>
        <begin position="451"/>
        <end position="468"/>
    </location>
</feature>
<keyword evidence="1" id="KW-0596">Phosphopantetheine</keyword>
<dbReference type="InterPro" id="IPR042099">
    <property type="entry name" value="ANL_N_sf"/>
</dbReference>
<evidence type="ECO:0000259" key="6">
    <source>
        <dbReference type="SMART" id="SM00645"/>
    </source>
</evidence>
<dbReference type="InterPro" id="IPR052091">
    <property type="entry name" value="Beta-ala_Activ/Resist"/>
</dbReference>
<evidence type="ECO:0000256" key="4">
    <source>
        <dbReference type="SAM" id="MobiDB-lite"/>
    </source>
</evidence>
<feature type="domain" description="Peptidase C1A papain C-terminal" evidence="6">
    <location>
        <begin position="127"/>
        <end position="353"/>
    </location>
</feature>
<evidence type="ECO:0000313" key="8">
    <source>
        <dbReference type="Proteomes" id="UP000241890"/>
    </source>
</evidence>
<dbReference type="SMART" id="SM00645">
    <property type="entry name" value="Pept_C1"/>
    <property type="match status" value="1"/>
</dbReference>
<dbReference type="InterPro" id="IPR009081">
    <property type="entry name" value="PP-bd_ACP"/>
</dbReference>
<evidence type="ECO:0000256" key="1">
    <source>
        <dbReference type="ARBA" id="ARBA00022450"/>
    </source>
</evidence>
<dbReference type="InterPro" id="IPR036736">
    <property type="entry name" value="ACP-like_sf"/>
</dbReference>
<dbReference type="InterPro" id="IPR038765">
    <property type="entry name" value="Papain-like_cys_pep_sf"/>
</dbReference>
<dbReference type="SUPFAM" id="SSF50998">
    <property type="entry name" value="Quinoprotein alcohol dehydrogenase-like"/>
    <property type="match status" value="1"/>
</dbReference>
<dbReference type="SUPFAM" id="SSF47336">
    <property type="entry name" value="ACP-like"/>
    <property type="match status" value="1"/>
</dbReference>
<gene>
    <name evidence="7" type="ORF">FCC1311_015882</name>
</gene>
<dbReference type="SUPFAM" id="SSF56801">
    <property type="entry name" value="Acetyl-CoA synthetase-like"/>
    <property type="match status" value="1"/>
</dbReference>
<dbReference type="Proteomes" id="UP000241890">
    <property type="component" value="Unassembled WGS sequence"/>
</dbReference>
<evidence type="ECO:0000256" key="5">
    <source>
        <dbReference type="SAM" id="Phobius"/>
    </source>
</evidence>
<feature type="region of interest" description="Disordered" evidence="4">
    <location>
        <begin position="444"/>
        <end position="475"/>
    </location>
</feature>
<dbReference type="PANTHER" id="PTHR44394">
    <property type="entry name" value="BETA-ALANINE-ACTIVATING ENZYME"/>
    <property type="match status" value="1"/>
</dbReference>
<dbReference type="InterPro" id="IPR000668">
    <property type="entry name" value="Peptidase_C1A_C"/>
</dbReference>
<dbReference type="SMART" id="SM00564">
    <property type="entry name" value="PQQ"/>
    <property type="match status" value="4"/>
</dbReference>
<dbReference type="InterPro" id="IPR000873">
    <property type="entry name" value="AMP-dep_synth/lig_dom"/>
</dbReference>
<keyword evidence="2" id="KW-0597">Phosphoprotein</keyword>
<dbReference type="Gene3D" id="2.130.10.10">
    <property type="entry name" value="YVTN repeat-like/Quinoprotein amine dehydrogenase"/>
    <property type="match status" value="1"/>
</dbReference>
<proteinExistence type="predicted"/>
<dbReference type="Pfam" id="PF00112">
    <property type="entry name" value="Peptidase_C1"/>
    <property type="match status" value="1"/>
</dbReference>
<dbReference type="SUPFAM" id="SSF54001">
    <property type="entry name" value="Cysteine proteinases"/>
    <property type="match status" value="1"/>
</dbReference>
<dbReference type="PANTHER" id="PTHR44394:SF1">
    <property type="entry name" value="BETA-ALANINE-ACTIVATING ENZYME"/>
    <property type="match status" value="1"/>
</dbReference>
<dbReference type="InterPro" id="IPR045851">
    <property type="entry name" value="AMP-bd_C_sf"/>
</dbReference>
<name>A0A2R5G2Y6_9STRA</name>
<dbReference type="InterPro" id="IPR039417">
    <property type="entry name" value="Peptidase_C1A_papain-like"/>
</dbReference>
<dbReference type="PRINTS" id="PR00705">
    <property type="entry name" value="PAPAIN"/>
</dbReference>
<organism evidence="7 8">
    <name type="scientific">Hondaea fermentalgiana</name>
    <dbReference type="NCBI Taxonomy" id="2315210"/>
    <lineage>
        <taxon>Eukaryota</taxon>
        <taxon>Sar</taxon>
        <taxon>Stramenopiles</taxon>
        <taxon>Bigyra</taxon>
        <taxon>Labyrinthulomycetes</taxon>
        <taxon>Thraustochytrida</taxon>
        <taxon>Thraustochytriidae</taxon>
        <taxon>Hondaea</taxon>
    </lineage>
</organism>
<dbReference type="Gene3D" id="2.40.128.630">
    <property type="match status" value="1"/>
</dbReference>
<keyword evidence="5" id="KW-1133">Transmembrane helix</keyword>
<reference evidence="7 8" key="1">
    <citation type="submission" date="2017-12" db="EMBL/GenBank/DDBJ databases">
        <title>Sequencing, de novo assembly and annotation of complete genome of a new Thraustochytrid species, strain FCC1311.</title>
        <authorList>
            <person name="Sedici K."/>
            <person name="Godart F."/>
            <person name="Aiese Cigliano R."/>
            <person name="Sanseverino W."/>
            <person name="Barakat M."/>
            <person name="Ortet P."/>
            <person name="Marechal E."/>
            <person name="Cagnac O."/>
            <person name="Amato A."/>
        </authorList>
    </citation>
    <scope>NUCLEOTIDE SEQUENCE [LARGE SCALE GENOMIC DNA]</scope>
</reference>
<dbReference type="GO" id="GO:0043041">
    <property type="term" value="P:amino acid activation for nonribosomal peptide biosynthetic process"/>
    <property type="evidence" value="ECO:0007669"/>
    <property type="project" value="TreeGrafter"/>
</dbReference>
<dbReference type="InterPro" id="IPR002372">
    <property type="entry name" value="PQQ_rpt_dom"/>
</dbReference>
<keyword evidence="5" id="KW-0812">Transmembrane</keyword>
<dbReference type="PROSITE" id="PS00139">
    <property type="entry name" value="THIOL_PROTEASE_CYS"/>
    <property type="match status" value="1"/>
</dbReference>
<dbReference type="Pfam" id="PF13570">
    <property type="entry name" value="Beta-prop_ACSF4"/>
    <property type="match status" value="1"/>
</dbReference>
<dbReference type="Gene3D" id="3.30.300.30">
    <property type="match status" value="1"/>
</dbReference>
<dbReference type="Gene3D" id="3.40.50.12780">
    <property type="entry name" value="N-terminal domain of ligase-like"/>
    <property type="match status" value="1"/>
</dbReference>
<dbReference type="InterPro" id="IPR000169">
    <property type="entry name" value="Pept_cys_AS"/>
</dbReference>
<dbReference type="Gene3D" id="3.90.70.10">
    <property type="entry name" value="Cysteine proteinases"/>
    <property type="match status" value="1"/>
</dbReference>
<dbReference type="Pfam" id="PF00550">
    <property type="entry name" value="PP-binding"/>
    <property type="match status" value="1"/>
</dbReference>
<evidence type="ECO:0000256" key="3">
    <source>
        <dbReference type="ARBA" id="ARBA00023157"/>
    </source>
</evidence>
<dbReference type="GO" id="GO:0006508">
    <property type="term" value="P:proteolysis"/>
    <property type="evidence" value="ECO:0007669"/>
    <property type="project" value="InterPro"/>
</dbReference>
<evidence type="ECO:0000313" key="7">
    <source>
        <dbReference type="EMBL" id="GBG25370.1"/>
    </source>
</evidence>
<dbReference type="PROSITE" id="PS00012">
    <property type="entry name" value="PHOSPHOPANTETHEINE"/>
    <property type="match status" value="1"/>
</dbReference>
<dbReference type="CDD" id="cd02248">
    <property type="entry name" value="Peptidase_C1A"/>
    <property type="match status" value="1"/>
</dbReference>
<dbReference type="Gene3D" id="1.10.1200.10">
    <property type="entry name" value="ACP-like"/>
    <property type="match status" value="1"/>
</dbReference>